<proteinExistence type="inferred from homology"/>
<dbReference type="RefSeq" id="WP_343975636.1">
    <property type="nucleotide sequence ID" value="NZ_BAAAJG010000008.1"/>
</dbReference>
<dbReference type="InterPro" id="IPR006076">
    <property type="entry name" value="FAD-dep_OxRdtase"/>
</dbReference>
<evidence type="ECO:0000259" key="5">
    <source>
        <dbReference type="Pfam" id="PF01266"/>
    </source>
</evidence>
<comment type="caution">
    <text evidence="6">The sequence shown here is derived from an EMBL/GenBank/DDBJ whole genome shotgun (WGS) entry which is preliminary data.</text>
</comment>
<sequence>MSKPHVVVVGAGVAGAATAFALARRGAAVTVLDADVPGTATAAGAGIVQPWSSAVADGAYYELYAHGAAYYPRLLELLAAAGVRSVDFRRTGSLVVSADPAVLDAVEERLAIRHAAGAPTGEVERLPSEKARELFPPLASDLDAVFVPGGGRVDGRTLRDGLLAGARAHGASVRAGQASLVRAGERVRVQVDADELAADAVVVAAGAWTDDLLEPLGHPLGVVPQRGQITHLRLDGVDTRAWPTVLPLSGHYLVAFDDSRVVVGATRETGSGFDVRLTAAGQREVLDHALRVAPGLADATVLETRVGLRPLPADGVPRLGAVPGMREVFVNAGFGAGGLTMAPVSGDALACAVLGQPAELDLAPFAPWEGPEQLRP</sequence>
<protein>
    <submittedName>
        <fullName evidence="6">NAD(P)/FAD-dependent oxidoreductase</fullName>
        <ecNumber evidence="6">1.-.-.-</ecNumber>
    </submittedName>
</protein>
<feature type="domain" description="FAD dependent oxidoreductase" evidence="5">
    <location>
        <begin position="5"/>
        <end position="350"/>
    </location>
</feature>
<dbReference type="Gene3D" id="3.50.50.60">
    <property type="entry name" value="FAD/NAD(P)-binding domain"/>
    <property type="match status" value="1"/>
</dbReference>
<gene>
    <name evidence="6" type="ORF">ACFSCY_07755</name>
</gene>
<organism evidence="6 7">
    <name type="scientific">Pseudonocardia aurantiaca</name>
    <dbReference type="NCBI Taxonomy" id="75290"/>
    <lineage>
        <taxon>Bacteria</taxon>
        <taxon>Bacillati</taxon>
        <taxon>Actinomycetota</taxon>
        <taxon>Actinomycetes</taxon>
        <taxon>Pseudonocardiales</taxon>
        <taxon>Pseudonocardiaceae</taxon>
        <taxon>Pseudonocardia</taxon>
    </lineage>
</organism>
<keyword evidence="3" id="KW-0285">Flavoprotein</keyword>
<dbReference type="SUPFAM" id="SSF51905">
    <property type="entry name" value="FAD/NAD(P)-binding domain"/>
    <property type="match status" value="1"/>
</dbReference>
<evidence type="ECO:0000256" key="1">
    <source>
        <dbReference type="ARBA" id="ARBA00001974"/>
    </source>
</evidence>
<dbReference type="SUPFAM" id="SSF54373">
    <property type="entry name" value="FAD-linked reductases, C-terminal domain"/>
    <property type="match status" value="1"/>
</dbReference>
<evidence type="ECO:0000256" key="2">
    <source>
        <dbReference type="ARBA" id="ARBA00009410"/>
    </source>
</evidence>
<dbReference type="Gene3D" id="3.30.9.10">
    <property type="entry name" value="D-Amino Acid Oxidase, subunit A, domain 2"/>
    <property type="match status" value="1"/>
</dbReference>
<comment type="similarity">
    <text evidence="2">Belongs to the DadA oxidoreductase family.</text>
</comment>
<evidence type="ECO:0000313" key="7">
    <source>
        <dbReference type="Proteomes" id="UP001597145"/>
    </source>
</evidence>
<dbReference type="PANTHER" id="PTHR13847:SF286">
    <property type="entry name" value="D-AMINO ACID DEHYDROGENASE"/>
    <property type="match status" value="1"/>
</dbReference>
<comment type="cofactor">
    <cofactor evidence="1">
        <name>FAD</name>
        <dbReference type="ChEBI" id="CHEBI:57692"/>
    </cofactor>
</comment>
<evidence type="ECO:0000256" key="3">
    <source>
        <dbReference type="ARBA" id="ARBA00022630"/>
    </source>
</evidence>
<keyword evidence="4 6" id="KW-0560">Oxidoreductase</keyword>
<evidence type="ECO:0000256" key="4">
    <source>
        <dbReference type="ARBA" id="ARBA00023002"/>
    </source>
</evidence>
<dbReference type="Proteomes" id="UP001597145">
    <property type="component" value="Unassembled WGS sequence"/>
</dbReference>
<dbReference type="PANTHER" id="PTHR13847">
    <property type="entry name" value="SARCOSINE DEHYDROGENASE-RELATED"/>
    <property type="match status" value="1"/>
</dbReference>
<evidence type="ECO:0000313" key="6">
    <source>
        <dbReference type="EMBL" id="MFD1529335.1"/>
    </source>
</evidence>
<dbReference type="EMBL" id="JBHUCP010000004">
    <property type="protein sequence ID" value="MFD1529335.1"/>
    <property type="molecule type" value="Genomic_DNA"/>
</dbReference>
<dbReference type="Pfam" id="PF01266">
    <property type="entry name" value="DAO"/>
    <property type="match status" value="1"/>
</dbReference>
<dbReference type="InterPro" id="IPR036188">
    <property type="entry name" value="FAD/NAD-bd_sf"/>
</dbReference>
<keyword evidence="7" id="KW-1185">Reference proteome</keyword>
<reference evidence="7" key="1">
    <citation type="journal article" date="2019" name="Int. J. Syst. Evol. Microbiol.">
        <title>The Global Catalogue of Microorganisms (GCM) 10K type strain sequencing project: providing services to taxonomists for standard genome sequencing and annotation.</title>
        <authorList>
            <consortium name="The Broad Institute Genomics Platform"/>
            <consortium name="The Broad Institute Genome Sequencing Center for Infectious Disease"/>
            <person name="Wu L."/>
            <person name="Ma J."/>
        </authorList>
    </citation>
    <scope>NUCLEOTIDE SEQUENCE [LARGE SCALE GENOMIC DNA]</scope>
    <source>
        <strain evidence="7">JCM 12165</strain>
    </source>
</reference>
<accession>A0ABW4FFB3</accession>
<dbReference type="EC" id="1.-.-.-" evidence="6"/>
<name>A0ABW4FFB3_9PSEU</name>
<dbReference type="GO" id="GO:0016491">
    <property type="term" value="F:oxidoreductase activity"/>
    <property type="evidence" value="ECO:0007669"/>
    <property type="project" value="UniProtKB-KW"/>
</dbReference>